<reference evidence="3" key="1">
    <citation type="journal article" date="2019" name="Int. J. Syst. Evol. Microbiol.">
        <title>The Global Catalogue of Microorganisms (GCM) 10K type strain sequencing project: providing services to taxonomists for standard genome sequencing and annotation.</title>
        <authorList>
            <consortium name="The Broad Institute Genomics Platform"/>
            <consortium name="The Broad Institute Genome Sequencing Center for Infectious Disease"/>
            <person name="Wu L."/>
            <person name="Ma J."/>
        </authorList>
    </citation>
    <scope>NUCLEOTIDE SEQUENCE [LARGE SCALE GENOMIC DNA]</scope>
    <source>
        <strain evidence="3">KCTC 12848</strain>
    </source>
</reference>
<dbReference type="SUPFAM" id="SSF48403">
    <property type="entry name" value="Ankyrin repeat"/>
    <property type="match status" value="1"/>
</dbReference>
<evidence type="ECO:0000313" key="2">
    <source>
        <dbReference type="EMBL" id="MFD2310536.1"/>
    </source>
</evidence>
<dbReference type="PROSITE" id="PS50088">
    <property type="entry name" value="ANK_REPEAT"/>
    <property type="match status" value="1"/>
</dbReference>
<dbReference type="EMBL" id="JBHUJD010000009">
    <property type="protein sequence ID" value="MFD2310536.1"/>
    <property type="molecule type" value="Genomic_DNA"/>
</dbReference>
<evidence type="ECO:0008006" key="4">
    <source>
        <dbReference type="Google" id="ProtNLM"/>
    </source>
</evidence>
<protein>
    <recommendedName>
        <fullName evidence="4">Ankyrin repeat domain-containing protein</fullName>
    </recommendedName>
</protein>
<feature type="repeat" description="ANK" evidence="1">
    <location>
        <begin position="107"/>
        <end position="139"/>
    </location>
</feature>
<gene>
    <name evidence="2" type="ORF">ACFSKX_08925</name>
</gene>
<dbReference type="Gene3D" id="1.25.40.20">
    <property type="entry name" value="Ankyrin repeat-containing domain"/>
    <property type="match status" value="1"/>
</dbReference>
<keyword evidence="3" id="KW-1185">Reference proteome</keyword>
<organism evidence="2 3">
    <name type="scientific">Microbulbifer halophilus</name>
    <dbReference type="NCBI Taxonomy" id="453963"/>
    <lineage>
        <taxon>Bacteria</taxon>
        <taxon>Pseudomonadati</taxon>
        <taxon>Pseudomonadota</taxon>
        <taxon>Gammaproteobacteria</taxon>
        <taxon>Cellvibrionales</taxon>
        <taxon>Microbulbiferaceae</taxon>
        <taxon>Microbulbifer</taxon>
    </lineage>
</organism>
<dbReference type="InterPro" id="IPR002110">
    <property type="entry name" value="Ankyrin_rpt"/>
</dbReference>
<evidence type="ECO:0000313" key="3">
    <source>
        <dbReference type="Proteomes" id="UP001597425"/>
    </source>
</evidence>
<keyword evidence="1" id="KW-0040">ANK repeat</keyword>
<dbReference type="InterPro" id="IPR036770">
    <property type="entry name" value="Ankyrin_rpt-contain_sf"/>
</dbReference>
<name>A0ABW5EAD3_9GAMM</name>
<proteinExistence type="predicted"/>
<accession>A0ABW5EAD3</accession>
<comment type="caution">
    <text evidence="2">The sequence shown here is derived from an EMBL/GenBank/DDBJ whole genome shotgun (WGS) entry which is preliminary data.</text>
</comment>
<sequence>MNENELETLCRAVEAGEDDIEAKLGALESRCLVDKRGRTVFDVAIESYNLAAIEYLCQDRQALMFAAPADNALRDPVRHSAAMQGIEYPITGIEQHLADSFGPDLGYNRTPLLTACRLGNGPAMDRLLRAGAKVADRDLLGLTAPELAFYSGGEEGLERFIGACRAAGTKPFSLGQQLLRDLLPFPTLLDALLGIAKPAAPAKKLLFIYHCARLDRSAVGALLADGMDVNKAVTASLNPLAQVCTSQLLWEDDLPDSDYYAYHLKKHWGPAGSHSISVDNSRINEDGSNLHRLMAEAERERRALLARACALSLTQEEQASLMARRCALLDLLLDAGLDLDRARDKLDEDFFDELDEMGLGELNRHLARRGTSAQETEKTGDTEPLDITHWELSGETLLSAALLPLEGAAGLIRIAVSNPYGRIGDATLALRPLDEDGSPTDGWTELLCTGESLDIDGEAVDPHTLDEPVYGEAPWEARYELPLTRDTHVDQLQIRIACDQDQTLNGVLDAWSPKEKA</sequence>
<dbReference type="RefSeq" id="WP_265722891.1">
    <property type="nucleotide sequence ID" value="NZ_JAPIVK010000031.1"/>
</dbReference>
<dbReference type="Proteomes" id="UP001597425">
    <property type="component" value="Unassembled WGS sequence"/>
</dbReference>
<evidence type="ECO:0000256" key="1">
    <source>
        <dbReference type="PROSITE-ProRule" id="PRU00023"/>
    </source>
</evidence>